<evidence type="ECO:0008006" key="3">
    <source>
        <dbReference type="Google" id="ProtNLM"/>
    </source>
</evidence>
<accession>A0ABT2IPJ4</accession>
<dbReference type="RefSeq" id="WP_259836501.1">
    <property type="nucleotide sequence ID" value="NZ_JAOAMU010000001.1"/>
</dbReference>
<reference evidence="1 2" key="1">
    <citation type="submission" date="2022-09" db="EMBL/GenBank/DDBJ databases">
        <title>Chryseobacterium oleae sp.nov., isolated from the inter-root soil of Pyrola calliantha H. Andr. in Tibet.</title>
        <authorList>
            <person name="Li Z."/>
        </authorList>
    </citation>
    <scope>NUCLEOTIDE SEQUENCE [LARGE SCALE GENOMIC DNA]</scope>
    <source>
        <strain evidence="2">pc1-10</strain>
    </source>
</reference>
<organism evidence="1 2">
    <name type="scientific">Chryseobacterium herbae</name>
    <dbReference type="NCBI Taxonomy" id="2976476"/>
    <lineage>
        <taxon>Bacteria</taxon>
        <taxon>Pseudomonadati</taxon>
        <taxon>Bacteroidota</taxon>
        <taxon>Flavobacteriia</taxon>
        <taxon>Flavobacteriales</taxon>
        <taxon>Weeksellaceae</taxon>
        <taxon>Chryseobacterium group</taxon>
        <taxon>Chryseobacterium</taxon>
    </lineage>
</organism>
<comment type="caution">
    <text evidence="1">The sequence shown here is derived from an EMBL/GenBank/DDBJ whole genome shotgun (WGS) entry which is preliminary data.</text>
</comment>
<evidence type="ECO:0000313" key="2">
    <source>
        <dbReference type="Proteomes" id="UP001525566"/>
    </source>
</evidence>
<protein>
    <recommendedName>
        <fullName evidence="3">YD repeat-containing protein</fullName>
    </recommendedName>
</protein>
<sequence>MKKISINILALPLFLTIGIQKGYAQNNLGEVVTNPIASPSMASLSRYSDVPINEATGIPNINIPLLSVPMADNGMSFPISLSYNVKNYENAERISDVGFGWSLLGTSVIYKKIMEDLDECYDNPARPGHINNEFDDLYYYALPGLSGKFRIKRDVIANTFTLINLSPNNAKIDYVRDNNTATFKADHFTITADNGYKYYFKEYDYGQYACPDAIAPHSFKTSYFLTKIVNPIGVEIATLQYEKKNYILSTGKIVYQYCKIKSIKTTKGEIVFDFAYDENLKETVNDPFTLNKISLKNPAGEVLYSYLTDNSIVIHPYDDPLKRKRVLNSIRKNDKNNVKIEQTSFAYQHVADEIGRTSDGILEKMILPTGGVVNYNYENNEQFFDYSNPDHLASLDQYGFDPAVQTKETLINSPINTQTTQTYNFTIPGDVSKVKRFELAIDVSDFTYPIPPNPDPNDPFNPQLPQPDIHPSLTFVLKKGNQQIVDKQFTYYSSHGTVDITVNPGNYTLEVSSVDGAKGVGSFQVIGRKFLPGPFRNSIAADGKRIKNIKYFKSLSETTPEKTINYGYDSFTLPNSTSGYLFYSERDSQNDPNTPYILYNSVKVSENGKGYIKKTFKTPDDYPKYQNGGTPQLPTYFWPYYNITRGGLPYKEQIYDEQNKLLISKEINYEFDTYSDVEYNLNLLLNDWQFSKPTYIKKTTQKDKLFYASGRTIDNESETQISNLNFKPNYAKSVVDGDIKEKLMTYPLGLSGYTHLENAYMTGIPVIIEEKENGKTLSKSKTVFANTSLLPTSVIETNIADGTPKENLKMDLYDDRGNLLQFSNSGGFTTALIYGYDKTSLIAKVEGATYSQIASMATDIINASNNDNLNSSTESALITALDNFRKNAALANYQVTTYTYDPLVGITTTTPPSGLREIYEYDLSGKLIKVKRMEKDPGGTITYKTLKEFQYNYKH</sequence>
<dbReference type="Gene3D" id="2.180.10.10">
    <property type="entry name" value="RHS repeat-associated core"/>
    <property type="match status" value="1"/>
</dbReference>
<dbReference type="EMBL" id="JAOAMU010000001">
    <property type="protein sequence ID" value="MCT2560743.1"/>
    <property type="molecule type" value="Genomic_DNA"/>
</dbReference>
<gene>
    <name evidence="1" type="ORF">N0B48_02440</name>
</gene>
<dbReference type="Proteomes" id="UP001525566">
    <property type="component" value="Unassembled WGS sequence"/>
</dbReference>
<proteinExistence type="predicted"/>
<name>A0ABT2IPJ4_9FLAO</name>
<keyword evidence="2" id="KW-1185">Reference proteome</keyword>
<evidence type="ECO:0000313" key="1">
    <source>
        <dbReference type="EMBL" id="MCT2560743.1"/>
    </source>
</evidence>